<sequence length="88" mass="10063">MTPPQLSIYCNNNSNHSSKTQKRNSCQANWRCLVFVINIAVQCLSTDFSSQKGVKGLPLHIQIDTFEDPRDAQVFHRGYCQIKVFCDK</sequence>
<dbReference type="PANTHER" id="PTHR11037:SF20">
    <property type="entry name" value="PROTEIN GRAINYHEAD"/>
    <property type="match status" value="1"/>
</dbReference>
<proteinExistence type="predicted"/>
<keyword evidence="1" id="KW-0238">DNA-binding</keyword>
<dbReference type="Pfam" id="PF04516">
    <property type="entry name" value="CP2"/>
    <property type="match status" value="1"/>
</dbReference>
<dbReference type="GO" id="GO:0001228">
    <property type="term" value="F:DNA-binding transcription activator activity, RNA polymerase II-specific"/>
    <property type="evidence" value="ECO:0007669"/>
    <property type="project" value="TreeGrafter"/>
</dbReference>
<protein>
    <submittedName>
        <fullName evidence="3">(Mediterranean fruit fly) hypothetical protein</fullName>
    </submittedName>
</protein>
<dbReference type="AlphaFoldDB" id="A0A811VJQ0"/>
<dbReference type="PROSITE" id="PS51968">
    <property type="entry name" value="GRH_CP2_DB"/>
    <property type="match status" value="1"/>
</dbReference>
<evidence type="ECO:0000313" key="4">
    <source>
        <dbReference type="Proteomes" id="UP000606786"/>
    </source>
</evidence>
<dbReference type="Proteomes" id="UP000606786">
    <property type="component" value="Unassembled WGS sequence"/>
</dbReference>
<feature type="non-terminal residue" evidence="3">
    <location>
        <position position="1"/>
    </location>
</feature>
<dbReference type="GO" id="GO:0005634">
    <property type="term" value="C:nucleus"/>
    <property type="evidence" value="ECO:0007669"/>
    <property type="project" value="UniProtKB-SubCell"/>
</dbReference>
<dbReference type="InterPro" id="IPR040167">
    <property type="entry name" value="TF_CP2-like"/>
</dbReference>
<dbReference type="EMBL" id="CAJHJT010000056">
    <property type="protein sequence ID" value="CAD7015214.1"/>
    <property type="molecule type" value="Genomic_DNA"/>
</dbReference>
<gene>
    <name evidence="3" type="ORF">CCAP1982_LOCUS23162</name>
</gene>
<name>A0A811VJQ0_CERCA</name>
<comment type="caution">
    <text evidence="3">The sequence shown here is derived from an EMBL/GenBank/DDBJ whole genome shotgun (WGS) entry which is preliminary data.</text>
</comment>
<keyword evidence="4" id="KW-1185">Reference proteome</keyword>
<dbReference type="InterPro" id="IPR007604">
    <property type="entry name" value="CP2"/>
</dbReference>
<feature type="domain" description="Grh/CP2 DB" evidence="2">
    <location>
        <begin position="1"/>
        <end position="88"/>
    </location>
</feature>
<evidence type="ECO:0000313" key="3">
    <source>
        <dbReference type="EMBL" id="CAD7015214.1"/>
    </source>
</evidence>
<evidence type="ECO:0000259" key="2">
    <source>
        <dbReference type="PROSITE" id="PS51968"/>
    </source>
</evidence>
<dbReference type="PANTHER" id="PTHR11037">
    <property type="entry name" value="TRANSCRIPTION FACTOR CP2"/>
    <property type="match status" value="1"/>
</dbReference>
<keyword evidence="1" id="KW-0539">Nucleus</keyword>
<accession>A0A811VJQ0</accession>
<dbReference type="OrthoDB" id="7680836at2759"/>
<evidence type="ECO:0000256" key="1">
    <source>
        <dbReference type="PROSITE-ProRule" id="PRU01313"/>
    </source>
</evidence>
<dbReference type="GO" id="GO:0000978">
    <property type="term" value="F:RNA polymerase II cis-regulatory region sequence-specific DNA binding"/>
    <property type="evidence" value="ECO:0007669"/>
    <property type="project" value="TreeGrafter"/>
</dbReference>
<comment type="subcellular location">
    <subcellularLocation>
        <location evidence="1">Nucleus</location>
    </subcellularLocation>
</comment>
<reference evidence="3" key="1">
    <citation type="submission" date="2020-11" db="EMBL/GenBank/DDBJ databases">
        <authorList>
            <person name="Whitehead M."/>
        </authorList>
    </citation>
    <scope>NUCLEOTIDE SEQUENCE</scope>
    <source>
        <strain evidence="3">EGII</strain>
    </source>
</reference>
<organism evidence="3 4">
    <name type="scientific">Ceratitis capitata</name>
    <name type="common">Mediterranean fruit fly</name>
    <name type="synonym">Tephritis capitata</name>
    <dbReference type="NCBI Taxonomy" id="7213"/>
    <lineage>
        <taxon>Eukaryota</taxon>
        <taxon>Metazoa</taxon>
        <taxon>Ecdysozoa</taxon>
        <taxon>Arthropoda</taxon>
        <taxon>Hexapoda</taxon>
        <taxon>Insecta</taxon>
        <taxon>Pterygota</taxon>
        <taxon>Neoptera</taxon>
        <taxon>Endopterygota</taxon>
        <taxon>Diptera</taxon>
        <taxon>Brachycera</taxon>
        <taxon>Muscomorpha</taxon>
        <taxon>Tephritoidea</taxon>
        <taxon>Tephritidae</taxon>
        <taxon>Ceratitis</taxon>
        <taxon>Ceratitis</taxon>
    </lineage>
</organism>